<evidence type="ECO:0000256" key="5">
    <source>
        <dbReference type="ARBA" id="ARBA00023136"/>
    </source>
</evidence>
<reference evidence="8 9" key="1">
    <citation type="submission" date="2019-09" db="EMBL/GenBank/DDBJ databases">
        <title>Bird 10,000 Genomes (B10K) Project - Family phase.</title>
        <authorList>
            <person name="Zhang G."/>
        </authorList>
    </citation>
    <scope>NUCLEOTIDE SEQUENCE [LARGE SCALE GENOMIC DNA]</scope>
    <source>
        <strain evidence="8">B10K-DU-002-35</strain>
        <tissue evidence="8">Muscle</tissue>
    </source>
</reference>
<dbReference type="GO" id="GO:0007420">
    <property type="term" value="P:brain development"/>
    <property type="evidence" value="ECO:0007669"/>
    <property type="project" value="TreeGrafter"/>
</dbReference>
<feature type="transmembrane region" description="Helical" evidence="6">
    <location>
        <begin position="15"/>
        <end position="44"/>
    </location>
</feature>
<keyword evidence="3" id="KW-0256">Endoplasmic reticulum</keyword>
<evidence type="ECO:0000256" key="6">
    <source>
        <dbReference type="RuleBase" id="RU210713"/>
    </source>
</evidence>
<dbReference type="Gene3D" id="1.20.5.2480">
    <property type="match status" value="1"/>
</dbReference>
<evidence type="ECO:0000313" key="8">
    <source>
        <dbReference type="EMBL" id="NXN90914.1"/>
    </source>
</evidence>
<comment type="caution">
    <text evidence="6">Lacks conserved residue(s) required for the propagation of feature annotation.</text>
</comment>
<feature type="domain" description="Reticulon" evidence="7">
    <location>
        <begin position="1"/>
        <end position="115"/>
    </location>
</feature>
<dbReference type="OrthoDB" id="567788at2759"/>
<dbReference type="InterPro" id="IPR046964">
    <property type="entry name" value="RTN1-4"/>
</dbReference>
<keyword evidence="9" id="KW-1185">Reference proteome</keyword>
<gene>
    <name evidence="8" type="primary">Rtn3b</name>
    <name evidence="8" type="ORF">RHICYA_R16336</name>
</gene>
<dbReference type="InterPro" id="IPR003388">
    <property type="entry name" value="Reticulon"/>
</dbReference>
<name>A0A7L1MTP1_RHICY</name>
<evidence type="ECO:0000256" key="1">
    <source>
        <dbReference type="ARBA" id="ARBA00004477"/>
    </source>
</evidence>
<feature type="non-terminal residue" evidence="8">
    <location>
        <position position="115"/>
    </location>
</feature>
<dbReference type="PANTHER" id="PTHR45799">
    <property type="entry name" value="RETICULON-LIKE PROTEIN"/>
    <property type="match status" value="1"/>
</dbReference>
<comment type="caution">
    <text evidence="8">The sequence shown here is derived from an EMBL/GenBank/DDBJ whole genome shotgun (WGS) entry which is preliminary data.</text>
</comment>
<evidence type="ECO:0000313" key="9">
    <source>
        <dbReference type="Proteomes" id="UP000565785"/>
    </source>
</evidence>
<evidence type="ECO:0000256" key="4">
    <source>
        <dbReference type="ARBA" id="ARBA00022989"/>
    </source>
</evidence>
<dbReference type="PROSITE" id="PS50845">
    <property type="entry name" value="RETICULON"/>
    <property type="match status" value="1"/>
</dbReference>
<evidence type="ECO:0000256" key="3">
    <source>
        <dbReference type="ARBA" id="ARBA00022824"/>
    </source>
</evidence>
<keyword evidence="5 6" id="KW-0472">Membrane</keyword>
<feature type="non-terminal residue" evidence="8">
    <location>
        <position position="1"/>
    </location>
</feature>
<dbReference type="AlphaFoldDB" id="A0A7L1MTP1"/>
<dbReference type="Proteomes" id="UP000565785">
    <property type="component" value="Unassembled WGS sequence"/>
</dbReference>
<evidence type="ECO:0000259" key="7">
    <source>
        <dbReference type="PROSITE" id="PS50845"/>
    </source>
</evidence>
<dbReference type="EMBL" id="VXBP01000058">
    <property type="protein sequence ID" value="NXN90914.1"/>
    <property type="molecule type" value="Genomic_DNA"/>
</dbReference>
<dbReference type="GO" id="GO:0030182">
    <property type="term" value="P:neuron differentiation"/>
    <property type="evidence" value="ECO:0007669"/>
    <property type="project" value="TreeGrafter"/>
</dbReference>
<proteinExistence type="predicted"/>
<dbReference type="GO" id="GO:0043005">
    <property type="term" value="C:neuron projection"/>
    <property type="evidence" value="ECO:0007669"/>
    <property type="project" value="TreeGrafter"/>
</dbReference>
<dbReference type="GO" id="GO:0071787">
    <property type="term" value="P:endoplasmic reticulum tubular network formation"/>
    <property type="evidence" value="ECO:0007669"/>
    <property type="project" value="TreeGrafter"/>
</dbReference>
<evidence type="ECO:0000256" key="2">
    <source>
        <dbReference type="ARBA" id="ARBA00022692"/>
    </source>
</evidence>
<dbReference type="Pfam" id="PF02453">
    <property type="entry name" value="Reticulon"/>
    <property type="match status" value="1"/>
</dbReference>
<sequence length="115" mass="12778">VWELLYWRAPGRSALVLLGTLGTLCCLARFSVIAVGAYGALGILGVTGSLRLHREVLRVLRRPPPCHPDWAQPGYPLGLSPEQQQRWARRLAQHLGAAHRTLTRLFLVHSLPESL</sequence>
<protein>
    <recommendedName>
        <fullName evidence="6">Reticulon</fullName>
    </recommendedName>
</protein>
<dbReference type="GO" id="GO:0005789">
    <property type="term" value="C:endoplasmic reticulum membrane"/>
    <property type="evidence" value="ECO:0007669"/>
    <property type="project" value="UniProtKB-SubCell"/>
</dbReference>
<comment type="subcellular location">
    <subcellularLocation>
        <location evidence="1">Endoplasmic reticulum membrane</location>
        <topology evidence="1">Multi-pass membrane protein</topology>
    </subcellularLocation>
</comment>
<organism evidence="8 9">
    <name type="scientific">Rhinopomastus cyanomelas</name>
    <name type="common">Common scimitarbill</name>
    <dbReference type="NCBI Taxonomy" id="113115"/>
    <lineage>
        <taxon>Eukaryota</taxon>
        <taxon>Metazoa</taxon>
        <taxon>Chordata</taxon>
        <taxon>Craniata</taxon>
        <taxon>Vertebrata</taxon>
        <taxon>Euteleostomi</taxon>
        <taxon>Archelosauria</taxon>
        <taxon>Archosauria</taxon>
        <taxon>Dinosauria</taxon>
        <taxon>Saurischia</taxon>
        <taxon>Theropoda</taxon>
        <taxon>Coelurosauria</taxon>
        <taxon>Aves</taxon>
        <taxon>Neognathae</taxon>
        <taxon>Neoaves</taxon>
        <taxon>Telluraves</taxon>
        <taxon>Coraciimorphae</taxon>
        <taxon>Bucerotiformes</taxon>
        <taxon>Rhinopomastidae</taxon>
        <taxon>Rhinopomastus</taxon>
    </lineage>
</organism>
<keyword evidence="2 6" id="KW-0812">Transmembrane</keyword>
<accession>A0A7L1MTP1</accession>
<dbReference type="PANTHER" id="PTHR45799:SF3">
    <property type="entry name" value="RETICULON-2"/>
    <property type="match status" value="1"/>
</dbReference>
<keyword evidence="4 6" id="KW-1133">Transmembrane helix</keyword>
<dbReference type="GO" id="GO:0014069">
    <property type="term" value="C:postsynaptic density"/>
    <property type="evidence" value="ECO:0007669"/>
    <property type="project" value="TreeGrafter"/>
</dbReference>